<gene>
    <name evidence="6" type="ORF">DFR69_11111</name>
</gene>
<feature type="domain" description="HTH tetR-type" evidence="5">
    <location>
        <begin position="39"/>
        <end position="99"/>
    </location>
</feature>
<dbReference type="Gene3D" id="1.10.357.10">
    <property type="entry name" value="Tetracycline Repressor, domain 2"/>
    <property type="match status" value="1"/>
</dbReference>
<keyword evidence="1" id="KW-0805">Transcription regulation</keyword>
<dbReference type="PANTHER" id="PTHR47506:SF1">
    <property type="entry name" value="HTH-TYPE TRANSCRIPTIONAL REGULATOR YJDC"/>
    <property type="match status" value="1"/>
</dbReference>
<keyword evidence="2 4" id="KW-0238">DNA-binding</keyword>
<accession>A0A317N7R2</accession>
<proteinExistence type="predicted"/>
<feature type="DNA-binding region" description="H-T-H motif" evidence="4">
    <location>
        <begin position="62"/>
        <end position="81"/>
    </location>
</feature>
<dbReference type="PANTHER" id="PTHR47506">
    <property type="entry name" value="TRANSCRIPTIONAL REGULATORY PROTEIN"/>
    <property type="match status" value="1"/>
</dbReference>
<evidence type="ECO:0000256" key="3">
    <source>
        <dbReference type="ARBA" id="ARBA00023163"/>
    </source>
</evidence>
<organism evidence="6 7">
    <name type="scientific">Nocardia neocaledoniensis</name>
    <dbReference type="NCBI Taxonomy" id="236511"/>
    <lineage>
        <taxon>Bacteria</taxon>
        <taxon>Bacillati</taxon>
        <taxon>Actinomycetota</taxon>
        <taxon>Actinomycetes</taxon>
        <taxon>Mycobacteriales</taxon>
        <taxon>Nocardiaceae</taxon>
        <taxon>Nocardia</taxon>
    </lineage>
</organism>
<dbReference type="GO" id="GO:0003677">
    <property type="term" value="F:DNA binding"/>
    <property type="evidence" value="ECO:0007669"/>
    <property type="project" value="UniProtKB-UniRule"/>
</dbReference>
<protein>
    <submittedName>
        <fullName evidence="6">TetR family transcriptional regulator</fullName>
    </submittedName>
</protein>
<dbReference type="EMBL" id="QGTL01000011">
    <property type="protein sequence ID" value="PWV71022.1"/>
    <property type="molecule type" value="Genomic_DNA"/>
</dbReference>
<dbReference type="PROSITE" id="PS50977">
    <property type="entry name" value="HTH_TETR_2"/>
    <property type="match status" value="1"/>
</dbReference>
<reference evidence="6 7" key="1">
    <citation type="submission" date="2018-05" db="EMBL/GenBank/DDBJ databases">
        <title>Genomic Encyclopedia of Type Strains, Phase IV (KMG-IV): sequencing the most valuable type-strain genomes for metagenomic binning, comparative biology and taxonomic classification.</title>
        <authorList>
            <person name="Goeker M."/>
        </authorList>
    </citation>
    <scope>NUCLEOTIDE SEQUENCE [LARGE SCALE GENOMIC DNA]</scope>
    <source>
        <strain evidence="6 7">DSM 44717</strain>
    </source>
</reference>
<dbReference type="Pfam" id="PF00440">
    <property type="entry name" value="TetR_N"/>
    <property type="match status" value="1"/>
</dbReference>
<keyword evidence="7" id="KW-1185">Reference proteome</keyword>
<dbReference type="InterPro" id="IPR001647">
    <property type="entry name" value="HTH_TetR"/>
</dbReference>
<keyword evidence="3" id="KW-0804">Transcription</keyword>
<dbReference type="AlphaFoldDB" id="A0A317N7R2"/>
<evidence type="ECO:0000256" key="1">
    <source>
        <dbReference type="ARBA" id="ARBA00023015"/>
    </source>
</evidence>
<dbReference type="Proteomes" id="UP000246410">
    <property type="component" value="Unassembled WGS sequence"/>
</dbReference>
<evidence type="ECO:0000313" key="6">
    <source>
        <dbReference type="EMBL" id="PWV71022.1"/>
    </source>
</evidence>
<dbReference type="SUPFAM" id="SSF46689">
    <property type="entry name" value="Homeodomain-like"/>
    <property type="match status" value="1"/>
</dbReference>
<name>A0A317N7R2_9NOCA</name>
<evidence type="ECO:0000256" key="2">
    <source>
        <dbReference type="ARBA" id="ARBA00023125"/>
    </source>
</evidence>
<comment type="caution">
    <text evidence="6">The sequence shown here is derived from an EMBL/GenBank/DDBJ whole genome shotgun (WGS) entry which is preliminary data.</text>
</comment>
<evidence type="ECO:0000256" key="4">
    <source>
        <dbReference type="PROSITE-ProRule" id="PRU00335"/>
    </source>
</evidence>
<sequence length="229" mass="25449">MRPYVAASHTIELMSTTASAAGARTTRRINGLDPGERRAQREAQVLDAALELFTSRGYLATSVEQICQSSAVSTKSFYQLYANREECFLALYLRSADEIHNAVLARLDELGPREDDREIAQQLFIALVDAIAASPARAQLTLGLSNSISLAVDDARRRNRRRSSELIESIWSHLRLQGPLHLLAVGLVGAIFEIIADRAPDHRIDGAIRDELVADLTRYYEIVRAPLHQ</sequence>
<evidence type="ECO:0000313" key="7">
    <source>
        <dbReference type="Proteomes" id="UP000246410"/>
    </source>
</evidence>
<dbReference type="InterPro" id="IPR009057">
    <property type="entry name" value="Homeodomain-like_sf"/>
</dbReference>
<dbReference type="PRINTS" id="PR00455">
    <property type="entry name" value="HTHTETR"/>
</dbReference>
<evidence type="ECO:0000259" key="5">
    <source>
        <dbReference type="PROSITE" id="PS50977"/>
    </source>
</evidence>